<protein>
    <submittedName>
        <fullName evidence="1">Uncharacterized protein</fullName>
    </submittedName>
</protein>
<dbReference type="PATRIC" id="fig|512565.3.peg.1986"/>
<dbReference type="AlphaFoldDB" id="I0H2G2"/>
<proteinExistence type="predicted"/>
<reference evidence="1 2" key="1">
    <citation type="submission" date="2012-02" db="EMBL/GenBank/DDBJ databases">
        <title>Complete genome sequence of Actinoplanes missouriensis 431 (= NBRC 102363).</title>
        <authorList>
            <person name="Ohnishi Y."/>
            <person name="Ishikawa J."/>
            <person name="Sekine M."/>
            <person name="Hosoyama A."/>
            <person name="Harada T."/>
            <person name="Narita H."/>
            <person name="Hata T."/>
            <person name="Konno Y."/>
            <person name="Tutikane K."/>
            <person name="Fujita N."/>
            <person name="Horinouchi S."/>
            <person name="Hayakawa M."/>
        </authorList>
    </citation>
    <scope>NUCLEOTIDE SEQUENCE [LARGE SCALE GENOMIC DNA]</scope>
    <source>
        <strain evidence="2">ATCC 14538 / DSM 43046 / CBS 188.64 / JCM 3121 / NBRC 102363 / NCIMB 12654 / NRRL B-3342 / UNCC 431</strain>
    </source>
</reference>
<dbReference type="KEGG" id="ams:AMIS_19790"/>
<keyword evidence="2" id="KW-1185">Reference proteome</keyword>
<sequence length="121" mass="13633">MTGNTVVVITSKTALCGHAHCDPYRRRNSVLDETGDVVVYHACDDTRWIFRDDVCHGLILRSRRLDREDGTTVVTLESDGDRSWLARTPNRVLVRHDTYYGLIAKAARRLLMPAACCKGES</sequence>
<evidence type="ECO:0000313" key="2">
    <source>
        <dbReference type="Proteomes" id="UP000007882"/>
    </source>
</evidence>
<accession>I0H2G2</accession>
<dbReference type="EMBL" id="AP012319">
    <property type="protein sequence ID" value="BAL87199.1"/>
    <property type="molecule type" value="Genomic_DNA"/>
</dbReference>
<evidence type="ECO:0000313" key="1">
    <source>
        <dbReference type="EMBL" id="BAL87199.1"/>
    </source>
</evidence>
<dbReference type="STRING" id="512565.AMIS_19790"/>
<dbReference type="HOGENOM" id="CLU_2033110_0_0_11"/>
<dbReference type="RefSeq" id="WP_014442094.1">
    <property type="nucleotide sequence ID" value="NC_017093.1"/>
</dbReference>
<name>I0H2G2_ACTM4</name>
<gene>
    <name evidence="1" type="ordered locus">AMIS_19790</name>
</gene>
<organism evidence="1 2">
    <name type="scientific">Actinoplanes missouriensis (strain ATCC 14538 / DSM 43046 / CBS 188.64 / JCM 3121 / NBRC 102363 / NCIMB 12654 / NRRL B-3342 / UNCC 431)</name>
    <dbReference type="NCBI Taxonomy" id="512565"/>
    <lineage>
        <taxon>Bacteria</taxon>
        <taxon>Bacillati</taxon>
        <taxon>Actinomycetota</taxon>
        <taxon>Actinomycetes</taxon>
        <taxon>Micromonosporales</taxon>
        <taxon>Micromonosporaceae</taxon>
        <taxon>Actinoplanes</taxon>
    </lineage>
</organism>
<dbReference type="Proteomes" id="UP000007882">
    <property type="component" value="Chromosome"/>
</dbReference>